<evidence type="ECO:0000259" key="1">
    <source>
        <dbReference type="Pfam" id="PF12697"/>
    </source>
</evidence>
<dbReference type="EMBL" id="BAABJO010000003">
    <property type="protein sequence ID" value="GAA5114076.1"/>
    <property type="molecule type" value="Genomic_DNA"/>
</dbReference>
<comment type="caution">
    <text evidence="2">The sequence shown here is derived from an EMBL/GenBank/DDBJ whole genome shotgun (WGS) entry which is preliminary data.</text>
</comment>
<dbReference type="RefSeq" id="WP_345603633.1">
    <property type="nucleotide sequence ID" value="NZ_BAABJO010000003.1"/>
</dbReference>
<dbReference type="PANTHER" id="PTHR43433:SF5">
    <property type="entry name" value="AB HYDROLASE-1 DOMAIN-CONTAINING PROTEIN"/>
    <property type="match status" value="1"/>
</dbReference>
<keyword evidence="3" id="KW-1185">Reference proteome</keyword>
<sequence>MAELLFLHPVGLDRQSVAFLGLLPVRAVTFPGHGERRRARPGLTLADMADEIAGHHTGRFDVVGASLGGMVAMHLALAHPGLVRSLVLACTTPRGDAQVMEARAEATEARGAAGMLDDTMTRWFTPEALERDPDAPPLAYARERLLAMDPGALADTWRAIARHDVLDRLGEIGVPVTCIAGRRDRSTPLPVMQDLAARLPGARLVEMDAPHMAFLERPREFAAAVREHLAWVRGTTEGAHS</sequence>
<protein>
    <recommendedName>
        <fullName evidence="1">AB hydrolase-1 domain-containing protein</fullName>
    </recommendedName>
</protein>
<dbReference type="PANTHER" id="PTHR43433">
    <property type="entry name" value="HYDROLASE, ALPHA/BETA FOLD FAMILY PROTEIN"/>
    <property type="match status" value="1"/>
</dbReference>
<accession>A0ABP9NC45</accession>
<dbReference type="Gene3D" id="3.40.50.1820">
    <property type="entry name" value="alpha/beta hydrolase"/>
    <property type="match status" value="1"/>
</dbReference>
<organism evidence="2 3">
    <name type="scientific">Pseudonocardia adelaidensis</name>
    <dbReference type="NCBI Taxonomy" id="648754"/>
    <lineage>
        <taxon>Bacteria</taxon>
        <taxon>Bacillati</taxon>
        <taxon>Actinomycetota</taxon>
        <taxon>Actinomycetes</taxon>
        <taxon>Pseudonocardiales</taxon>
        <taxon>Pseudonocardiaceae</taxon>
        <taxon>Pseudonocardia</taxon>
    </lineage>
</organism>
<proteinExistence type="predicted"/>
<dbReference type="InterPro" id="IPR000073">
    <property type="entry name" value="AB_hydrolase_1"/>
</dbReference>
<name>A0ABP9NC45_9PSEU</name>
<dbReference type="Pfam" id="PF12697">
    <property type="entry name" value="Abhydrolase_6"/>
    <property type="match status" value="1"/>
</dbReference>
<dbReference type="PRINTS" id="PR00111">
    <property type="entry name" value="ABHYDROLASE"/>
</dbReference>
<dbReference type="SUPFAM" id="SSF53474">
    <property type="entry name" value="alpha/beta-Hydrolases"/>
    <property type="match status" value="1"/>
</dbReference>
<dbReference type="InterPro" id="IPR029058">
    <property type="entry name" value="AB_hydrolase_fold"/>
</dbReference>
<evidence type="ECO:0000313" key="3">
    <source>
        <dbReference type="Proteomes" id="UP001500804"/>
    </source>
</evidence>
<gene>
    <name evidence="2" type="ORF">GCM10023320_10620</name>
</gene>
<dbReference type="Proteomes" id="UP001500804">
    <property type="component" value="Unassembled WGS sequence"/>
</dbReference>
<feature type="domain" description="AB hydrolase-1" evidence="1">
    <location>
        <begin position="5"/>
        <end position="224"/>
    </location>
</feature>
<reference evidence="3" key="1">
    <citation type="journal article" date="2019" name="Int. J. Syst. Evol. Microbiol.">
        <title>The Global Catalogue of Microorganisms (GCM) 10K type strain sequencing project: providing services to taxonomists for standard genome sequencing and annotation.</title>
        <authorList>
            <consortium name="The Broad Institute Genomics Platform"/>
            <consortium name="The Broad Institute Genome Sequencing Center for Infectious Disease"/>
            <person name="Wu L."/>
            <person name="Ma J."/>
        </authorList>
    </citation>
    <scope>NUCLEOTIDE SEQUENCE [LARGE SCALE GENOMIC DNA]</scope>
    <source>
        <strain evidence="3">JCM 18302</strain>
    </source>
</reference>
<dbReference type="InterPro" id="IPR050471">
    <property type="entry name" value="AB_hydrolase"/>
</dbReference>
<evidence type="ECO:0000313" key="2">
    <source>
        <dbReference type="EMBL" id="GAA5114076.1"/>
    </source>
</evidence>